<dbReference type="GO" id="GO:0016799">
    <property type="term" value="F:hydrolase activity, hydrolyzing N-glycosyl compounds"/>
    <property type="evidence" value="ECO:0007669"/>
    <property type="project" value="InterPro"/>
</dbReference>
<dbReference type="AlphaFoldDB" id="A0A6C0FY08"/>
<keyword evidence="2" id="KW-0378">Hydrolase</keyword>
<dbReference type="KEGG" id="plyc:GXP70_07725"/>
<dbReference type="EMBL" id="CP048209">
    <property type="protein sequence ID" value="QHT59849.1"/>
    <property type="molecule type" value="Genomic_DNA"/>
</dbReference>
<dbReference type="Pfam" id="PF01156">
    <property type="entry name" value="IU_nuc_hydro"/>
    <property type="match status" value="1"/>
</dbReference>
<dbReference type="PANTHER" id="PTHR43264:SF1">
    <property type="entry name" value="INOSINE_URIDINE-PREFERRING NUCLEOSIDE HYDROLASE DOMAIN-CONTAINING PROTEIN"/>
    <property type="match status" value="1"/>
</dbReference>
<dbReference type="InterPro" id="IPR001910">
    <property type="entry name" value="Inosine/uridine_hydrolase_dom"/>
</dbReference>
<accession>A0A6C0FY08</accession>
<dbReference type="InterPro" id="IPR036452">
    <property type="entry name" value="Ribo_hydro-like"/>
</dbReference>
<protein>
    <submittedName>
        <fullName evidence="2">Nucleoside hydrolase</fullName>
    </submittedName>
</protein>
<evidence type="ECO:0000259" key="1">
    <source>
        <dbReference type="Pfam" id="PF01156"/>
    </source>
</evidence>
<dbReference type="RefSeq" id="WP_162355915.1">
    <property type="nucleotide sequence ID" value="NZ_CP048209.1"/>
</dbReference>
<name>A0A6C0FY08_9BACL</name>
<dbReference type="SUPFAM" id="SSF53590">
    <property type="entry name" value="Nucleoside hydrolase"/>
    <property type="match status" value="1"/>
</dbReference>
<dbReference type="CDD" id="cd02652">
    <property type="entry name" value="nuc_hydro_2"/>
    <property type="match status" value="1"/>
</dbReference>
<gene>
    <name evidence="2" type="ORF">GXP70_07725</name>
</gene>
<reference evidence="2 3" key="1">
    <citation type="submission" date="2020-01" db="EMBL/GenBank/DDBJ databases">
        <title>Paenibacillus sp. nov., isolated from tomato rhizosphere.</title>
        <authorList>
            <person name="Weon H.-Y."/>
            <person name="Lee S.A."/>
        </authorList>
    </citation>
    <scope>NUCLEOTIDE SEQUENCE [LARGE SCALE GENOMIC DNA]</scope>
    <source>
        <strain evidence="2 3">12200R-189</strain>
    </source>
</reference>
<proteinExistence type="predicted"/>
<dbReference type="Gene3D" id="3.90.245.10">
    <property type="entry name" value="Ribonucleoside hydrolase-like"/>
    <property type="match status" value="1"/>
</dbReference>
<evidence type="ECO:0000313" key="3">
    <source>
        <dbReference type="Proteomes" id="UP000476064"/>
    </source>
</evidence>
<feature type="domain" description="Inosine/uridine-preferring nucleoside hydrolase" evidence="1">
    <location>
        <begin position="11"/>
        <end position="265"/>
    </location>
</feature>
<dbReference type="PANTHER" id="PTHR43264">
    <property type="match status" value="1"/>
</dbReference>
<dbReference type="Proteomes" id="UP000476064">
    <property type="component" value="Chromosome"/>
</dbReference>
<sequence>MTTEPSVPVRIILDTDIGPDCDDAGAAAVLHALERSGEAAIAGMMHCTSSRWGAGCLDAINAYYGRPDIPVGTLKREGFLNDDAGYEKYNKGVTLNYPNRYKEDAAPDAVRLYRELLAGGEDAGTVIAAIGPLPNLMDLLQSGPDAISPLSGAELVGRKVSRLVVMGGTFPSGKEWNFEMHPESAAYVASHWPTPITFTGFEIGLPIMTGRRLFADLPAEHPVRQSYAWYVGEGEARPSWDLTAILYAVRGAGPYWDTVQGRIAVDPATGANEWQDDEQGPHAYLRAIVPSEQVAEALDELMVK</sequence>
<evidence type="ECO:0000313" key="2">
    <source>
        <dbReference type="EMBL" id="QHT59849.1"/>
    </source>
</evidence>
<keyword evidence="3" id="KW-1185">Reference proteome</keyword>
<organism evidence="2 3">
    <name type="scientific">Paenibacillus lycopersici</name>
    <dbReference type="NCBI Taxonomy" id="2704462"/>
    <lineage>
        <taxon>Bacteria</taxon>
        <taxon>Bacillati</taxon>
        <taxon>Bacillota</taxon>
        <taxon>Bacilli</taxon>
        <taxon>Bacillales</taxon>
        <taxon>Paenibacillaceae</taxon>
        <taxon>Paenibacillus</taxon>
    </lineage>
</organism>